<dbReference type="EMBL" id="JAPZBS010000005">
    <property type="protein sequence ID" value="KAJ5369928.1"/>
    <property type="molecule type" value="Genomic_DNA"/>
</dbReference>
<keyword evidence="2" id="KW-1185">Reference proteome</keyword>
<organism evidence="1 2">
    <name type="scientific">Penicillium cataractarum</name>
    <dbReference type="NCBI Taxonomy" id="2100454"/>
    <lineage>
        <taxon>Eukaryota</taxon>
        <taxon>Fungi</taxon>
        <taxon>Dikarya</taxon>
        <taxon>Ascomycota</taxon>
        <taxon>Pezizomycotina</taxon>
        <taxon>Eurotiomycetes</taxon>
        <taxon>Eurotiomycetidae</taxon>
        <taxon>Eurotiales</taxon>
        <taxon>Aspergillaceae</taxon>
        <taxon>Penicillium</taxon>
    </lineage>
</organism>
<name>A0A9W9S5F5_9EURO</name>
<reference evidence="1" key="2">
    <citation type="journal article" date="2023" name="IMA Fungus">
        <title>Comparative genomic study of the Penicillium genus elucidates a diverse pangenome and 15 lateral gene transfer events.</title>
        <authorList>
            <person name="Petersen C."/>
            <person name="Sorensen T."/>
            <person name="Nielsen M.R."/>
            <person name="Sondergaard T.E."/>
            <person name="Sorensen J.L."/>
            <person name="Fitzpatrick D.A."/>
            <person name="Frisvad J.C."/>
            <person name="Nielsen K.L."/>
        </authorList>
    </citation>
    <scope>NUCLEOTIDE SEQUENCE</scope>
    <source>
        <strain evidence="1">IBT 29864</strain>
    </source>
</reference>
<accession>A0A9W9S5F5</accession>
<gene>
    <name evidence="1" type="ORF">N7496_006020</name>
</gene>
<dbReference type="Proteomes" id="UP001147782">
    <property type="component" value="Unassembled WGS sequence"/>
</dbReference>
<evidence type="ECO:0000313" key="1">
    <source>
        <dbReference type="EMBL" id="KAJ5369928.1"/>
    </source>
</evidence>
<reference evidence="1" key="1">
    <citation type="submission" date="2022-11" db="EMBL/GenBank/DDBJ databases">
        <authorList>
            <person name="Petersen C."/>
        </authorList>
    </citation>
    <scope>NUCLEOTIDE SEQUENCE</scope>
    <source>
        <strain evidence="1">IBT 29864</strain>
    </source>
</reference>
<dbReference type="GeneID" id="81438128"/>
<dbReference type="RefSeq" id="XP_056554362.1">
    <property type="nucleotide sequence ID" value="XM_056698949.1"/>
</dbReference>
<protein>
    <submittedName>
        <fullName evidence="1">Uncharacterized protein</fullName>
    </submittedName>
</protein>
<sequence>MPGARPGQIMAGVNHGSVPSNTVLGLGFSNSAAPEVSGGRGGEQGTATHATVNTFVFGSGSARTVESSVQRSSSGGISMVENHEAITFNLQDGVAKIGEKKFDVGKRQL</sequence>
<comment type="caution">
    <text evidence="1">The sequence shown here is derived from an EMBL/GenBank/DDBJ whole genome shotgun (WGS) entry which is preliminary data.</text>
</comment>
<evidence type="ECO:0000313" key="2">
    <source>
        <dbReference type="Proteomes" id="UP001147782"/>
    </source>
</evidence>
<dbReference type="AlphaFoldDB" id="A0A9W9S5F5"/>
<proteinExistence type="predicted"/>